<proteinExistence type="predicted"/>
<evidence type="ECO:0000256" key="5">
    <source>
        <dbReference type="ARBA" id="ARBA00022692"/>
    </source>
</evidence>
<keyword evidence="2" id="KW-1003">Cell membrane</keyword>
<evidence type="ECO:0000313" key="11">
    <source>
        <dbReference type="Proteomes" id="UP000326837"/>
    </source>
</evidence>
<evidence type="ECO:0000256" key="2">
    <source>
        <dbReference type="ARBA" id="ARBA00022475"/>
    </source>
</evidence>
<gene>
    <name evidence="10" type="ORF">PLANPX_5176</name>
</gene>
<evidence type="ECO:0000256" key="8">
    <source>
        <dbReference type="SAM" id="Phobius"/>
    </source>
</evidence>
<dbReference type="Pfam" id="PF13231">
    <property type="entry name" value="PMT_2"/>
    <property type="match status" value="1"/>
</dbReference>
<dbReference type="AlphaFoldDB" id="A0A5K7XFB5"/>
<feature type="transmembrane region" description="Helical" evidence="8">
    <location>
        <begin position="390"/>
        <end position="409"/>
    </location>
</feature>
<name>A0A5K7XFB5_9BACT</name>
<dbReference type="InterPro" id="IPR038731">
    <property type="entry name" value="RgtA/B/C-like"/>
</dbReference>
<keyword evidence="5 8" id="KW-0812">Transmembrane</keyword>
<comment type="subcellular location">
    <subcellularLocation>
        <location evidence="1">Cell membrane</location>
        <topology evidence="1">Multi-pass membrane protein</topology>
    </subcellularLocation>
</comment>
<keyword evidence="3" id="KW-0328">Glycosyltransferase</keyword>
<dbReference type="GO" id="GO:0005886">
    <property type="term" value="C:plasma membrane"/>
    <property type="evidence" value="ECO:0007669"/>
    <property type="project" value="UniProtKB-SubCell"/>
</dbReference>
<feature type="transmembrane region" description="Helical" evidence="8">
    <location>
        <begin position="29"/>
        <end position="48"/>
    </location>
</feature>
<feature type="transmembrane region" description="Helical" evidence="8">
    <location>
        <begin position="260"/>
        <end position="277"/>
    </location>
</feature>
<dbReference type="InterPro" id="IPR050297">
    <property type="entry name" value="LipidA_mod_glycosyltrf_83"/>
</dbReference>
<dbReference type="PANTHER" id="PTHR33908:SF11">
    <property type="entry name" value="MEMBRANE PROTEIN"/>
    <property type="match status" value="1"/>
</dbReference>
<feature type="transmembrane region" description="Helical" evidence="8">
    <location>
        <begin position="157"/>
        <end position="175"/>
    </location>
</feature>
<feature type="transmembrane region" description="Helical" evidence="8">
    <location>
        <begin position="221"/>
        <end position="240"/>
    </location>
</feature>
<dbReference type="Proteomes" id="UP000326837">
    <property type="component" value="Chromosome"/>
</dbReference>
<accession>A0A5K7XFB5</accession>
<feature type="transmembrane region" description="Helical" evidence="8">
    <location>
        <begin position="450"/>
        <end position="468"/>
    </location>
</feature>
<evidence type="ECO:0000256" key="6">
    <source>
        <dbReference type="ARBA" id="ARBA00022989"/>
    </source>
</evidence>
<keyword evidence="11" id="KW-1185">Reference proteome</keyword>
<keyword evidence="4" id="KW-0808">Transferase</keyword>
<keyword evidence="7 8" id="KW-0472">Membrane</keyword>
<sequence length="594" mass="66197">MENANASGLVRIAKNSAFHNKLASHRLKAIVASLLGIHTLLLAYGAAVHSPTYNEPAHLVAGISYWKFRRFEVYRVNPPLVRLIAAVPAIFAGCQTDWTSYWEGPAARPEMALGSDFCDANGLRTCELVTLARWACIPFSLLGGYVCFLWGRDLYGPTSGLLALTLWCFCPNILGHGQLITSDVSATALSLAACFSFWRWLKKPTWRLTISSGVILGIAELSKTTLIVLYPLWPVLWLIYRCAHRDKIGLRIWLTEFAKLCVRGLIGLYVVNLGYGFEGSFTQLGDYTFVSEALTGLEAENAKTGGNRFAETWVADVPVPLPKNYVCGIDLQRKDFEHFDSQFYLAGTWSKTGWWHYYLSALALKVPLGTLMLIIAATLRGSPARRADEFILLAPATVVFALVSSQTGMNMHFRYAMPALPFLFIWASRLAAAASFLGRRVQKSRVPPNLLSVFIICALSWSVASSLFCFPHTLAYFNEITGGPRNGWQYLTSSNIDWGQDLLLMKRWLESHGTELPTRYFVTSPAPLDFLDLEVKQASEGTEDANQSLPPGRYVVSACELIGVIGENHRFRELRQRIPTARVGYSIFIYDVTE</sequence>
<dbReference type="RefSeq" id="WP_152100922.1">
    <property type="nucleotide sequence ID" value="NZ_AP021861.1"/>
</dbReference>
<feature type="transmembrane region" description="Helical" evidence="8">
    <location>
        <begin position="415"/>
        <end position="438"/>
    </location>
</feature>
<reference evidence="11" key="1">
    <citation type="submission" date="2019-10" db="EMBL/GenBank/DDBJ databases">
        <title>Lacipirellula parvula gen. nov., sp. nov., representing a lineage of planctomycetes widespread in freshwater anoxic habitats, and description of the family Lacipirellulaceae.</title>
        <authorList>
            <person name="Dedysh S.N."/>
            <person name="Kulichevskaya I.S."/>
            <person name="Beletsky A.V."/>
            <person name="Rakitin A.L."/>
            <person name="Mardanov A.V."/>
            <person name="Ivanova A.A."/>
            <person name="Saltykova V.X."/>
            <person name="Rijpstra W.I.C."/>
            <person name="Sinninghe Damste J.S."/>
            <person name="Ravin N.V."/>
        </authorList>
    </citation>
    <scope>NUCLEOTIDE SEQUENCE [LARGE SCALE GENOMIC DNA]</scope>
    <source>
        <strain evidence="11">PX69</strain>
    </source>
</reference>
<evidence type="ECO:0000256" key="7">
    <source>
        <dbReference type="ARBA" id="ARBA00023136"/>
    </source>
</evidence>
<feature type="transmembrane region" description="Helical" evidence="8">
    <location>
        <begin position="131"/>
        <end position="151"/>
    </location>
</feature>
<keyword evidence="6 8" id="KW-1133">Transmembrane helix</keyword>
<dbReference type="GO" id="GO:0016763">
    <property type="term" value="F:pentosyltransferase activity"/>
    <property type="evidence" value="ECO:0007669"/>
    <property type="project" value="TreeGrafter"/>
</dbReference>
<feature type="transmembrane region" description="Helical" evidence="8">
    <location>
        <begin position="355"/>
        <end position="378"/>
    </location>
</feature>
<dbReference type="GO" id="GO:0009103">
    <property type="term" value="P:lipopolysaccharide biosynthetic process"/>
    <property type="evidence" value="ECO:0007669"/>
    <property type="project" value="UniProtKB-ARBA"/>
</dbReference>
<evidence type="ECO:0000256" key="1">
    <source>
        <dbReference type="ARBA" id="ARBA00004651"/>
    </source>
</evidence>
<organism evidence="10 11">
    <name type="scientific">Lacipirellula parvula</name>
    <dbReference type="NCBI Taxonomy" id="2650471"/>
    <lineage>
        <taxon>Bacteria</taxon>
        <taxon>Pseudomonadati</taxon>
        <taxon>Planctomycetota</taxon>
        <taxon>Planctomycetia</taxon>
        <taxon>Pirellulales</taxon>
        <taxon>Lacipirellulaceae</taxon>
        <taxon>Lacipirellula</taxon>
    </lineage>
</organism>
<evidence type="ECO:0000256" key="3">
    <source>
        <dbReference type="ARBA" id="ARBA00022676"/>
    </source>
</evidence>
<feature type="domain" description="Glycosyltransferase RgtA/B/C/D-like" evidence="9">
    <location>
        <begin position="132"/>
        <end position="247"/>
    </location>
</feature>
<protein>
    <recommendedName>
        <fullName evidence="9">Glycosyltransferase RgtA/B/C/D-like domain-containing protein</fullName>
    </recommendedName>
</protein>
<evidence type="ECO:0000259" key="9">
    <source>
        <dbReference type="Pfam" id="PF13231"/>
    </source>
</evidence>
<dbReference type="KEGG" id="lpav:PLANPX_5176"/>
<evidence type="ECO:0000256" key="4">
    <source>
        <dbReference type="ARBA" id="ARBA00022679"/>
    </source>
</evidence>
<evidence type="ECO:0000313" key="10">
    <source>
        <dbReference type="EMBL" id="BBO35564.1"/>
    </source>
</evidence>
<dbReference type="EMBL" id="AP021861">
    <property type="protein sequence ID" value="BBO35564.1"/>
    <property type="molecule type" value="Genomic_DNA"/>
</dbReference>
<dbReference type="PANTHER" id="PTHR33908">
    <property type="entry name" value="MANNOSYLTRANSFERASE YKCB-RELATED"/>
    <property type="match status" value="1"/>
</dbReference>